<comment type="subcellular location">
    <subcellularLocation>
        <location evidence="6">Nucleus outer membrane</location>
        <topology evidence="6">Single-pass membrane protein</topology>
    </subcellularLocation>
</comment>
<evidence type="ECO:0000256" key="2">
    <source>
        <dbReference type="ARBA" id="ARBA00022692"/>
    </source>
</evidence>
<dbReference type="Proteomes" id="UP000431533">
    <property type="component" value="Unassembled WGS sequence"/>
</dbReference>
<feature type="transmembrane region" description="Helical" evidence="7">
    <location>
        <begin position="165"/>
        <end position="189"/>
    </location>
</feature>
<evidence type="ECO:0000313" key="9">
    <source>
        <dbReference type="Proteomes" id="UP000431533"/>
    </source>
</evidence>
<evidence type="ECO:0000256" key="4">
    <source>
        <dbReference type="ARBA" id="ARBA00023136"/>
    </source>
</evidence>
<proteinExistence type="inferred from homology"/>
<dbReference type="InterPro" id="IPR008547">
    <property type="entry name" value="DUF829_TMEM53"/>
</dbReference>
<name>A0A8H8QVC1_9HELO</name>
<sequence>MSKNKSGTGLSHFSRLNQAVFLHQPSIAKTRTSQGPDLILILGWMDAQPRHIAKYTAGYEKVYPCARILAITTSSVDAGFRTTSANLNRVKPALEILYTLPADAKLLVHFFSNGGAVTNTLISKAYAEKTGRPLPVSVQIFDSTVGRASYEATVRAFSLGLPKNMIAYLLGVSILRMLLGLYILGNLLLGKEDLVEAARRALNDKTLLDLDTPRLYIYSVADDMVAWQDVEEHAKDAKRLGYTVYMEKYQDSGHAAHMLVDAERYWGAVDRLWNTVS</sequence>
<evidence type="ECO:0000256" key="5">
    <source>
        <dbReference type="ARBA" id="ARBA00023242"/>
    </source>
</evidence>
<dbReference type="EMBL" id="QGMH01000177">
    <property type="protein sequence ID" value="TVY23488.1"/>
    <property type="molecule type" value="Genomic_DNA"/>
</dbReference>
<evidence type="ECO:0000256" key="3">
    <source>
        <dbReference type="ARBA" id="ARBA00022989"/>
    </source>
</evidence>
<comment type="similarity">
    <text evidence="1">Belongs to the TMEM53 family.</text>
</comment>
<dbReference type="GeneID" id="41987609"/>
<dbReference type="Pfam" id="PF05705">
    <property type="entry name" value="DUF829"/>
    <property type="match status" value="1"/>
</dbReference>
<dbReference type="GO" id="GO:0005640">
    <property type="term" value="C:nuclear outer membrane"/>
    <property type="evidence" value="ECO:0007669"/>
    <property type="project" value="UniProtKB-SubCell"/>
</dbReference>
<evidence type="ECO:0000256" key="6">
    <source>
        <dbReference type="ARBA" id="ARBA00034303"/>
    </source>
</evidence>
<evidence type="ECO:0000256" key="1">
    <source>
        <dbReference type="ARBA" id="ARBA00007387"/>
    </source>
</evidence>
<dbReference type="InterPro" id="IPR029058">
    <property type="entry name" value="AB_hydrolase_fold"/>
</dbReference>
<reference evidence="8 9" key="1">
    <citation type="submission" date="2018-05" db="EMBL/GenBank/DDBJ databases">
        <title>Genome sequencing and assembly of the regulated plant pathogen Lachnellula willkommii and related sister species for the development of diagnostic species identification markers.</title>
        <authorList>
            <person name="Giroux E."/>
            <person name="Bilodeau G."/>
        </authorList>
    </citation>
    <scope>NUCLEOTIDE SEQUENCE [LARGE SCALE GENOMIC DNA]</scope>
    <source>
        <strain evidence="8 9">CBS 185.66</strain>
    </source>
</reference>
<evidence type="ECO:0000256" key="7">
    <source>
        <dbReference type="SAM" id="Phobius"/>
    </source>
</evidence>
<accession>A0A8H8QVC1</accession>
<keyword evidence="4 7" id="KW-0472">Membrane</keyword>
<dbReference type="SUPFAM" id="SSF53474">
    <property type="entry name" value="alpha/beta-Hydrolases"/>
    <property type="match status" value="1"/>
</dbReference>
<gene>
    <name evidence="8" type="primary">tmem53-b</name>
    <name evidence="8" type="ORF">LHYA1_G007411</name>
</gene>
<keyword evidence="9" id="KW-1185">Reference proteome</keyword>
<dbReference type="RefSeq" id="XP_031002276.1">
    <property type="nucleotide sequence ID" value="XM_031152340.1"/>
</dbReference>
<dbReference type="PANTHER" id="PTHR12265:SF30">
    <property type="entry name" value="TRANSMEMBRANE PROTEIN 53"/>
    <property type="match status" value="1"/>
</dbReference>
<protein>
    <submittedName>
        <fullName evidence="8">Transmembrane protein</fullName>
    </submittedName>
</protein>
<dbReference type="AlphaFoldDB" id="A0A8H8QVC1"/>
<dbReference type="OrthoDB" id="77878at2759"/>
<dbReference type="PANTHER" id="PTHR12265">
    <property type="entry name" value="TRANSMEMBRANE PROTEIN 53"/>
    <property type="match status" value="1"/>
</dbReference>
<evidence type="ECO:0000313" key="8">
    <source>
        <dbReference type="EMBL" id="TVY23488.1"/>
    </source>
</evidence>
<keyword evidence="2 7" id="KW-0812">Transmembrane</keyword>
<keyword evidence="5" id="KW-0539">Nucleus</keyword>
<keyword evidence="3 7" id="KW-1133">Transmembrane helix</keyword>
<organism evidence="8 9">
    <name type="scientific">Lachnellula hyalina</name>
    <dbReference type="NCBI Taxonomy" id="1316788"/>
    <lineage>
        <taxon>Eukaryota</taxon>
        <taxon>Fungi</taxon>
        <taxon>Dikarya</taxon>
        <taxon>Ascomycota</taxon>
        <taxon>Pezizomycotina</taxon>
        <taxon>Leotiomycetes</taxon>
        <taxon>Helotiales</taxon>
        <taxon>Lachnaceae</taxon>
        <taxon>Lachnellula</taxon>
    </lineage>
</organism>
<comment type="caution">
    <text evidence="8">The sequence shown here is derived from an EMBL/GenBank/DDBJ whole genome shotgun (WGS) entry which is preliminary data.</text>
</comment>